<proteinExistence type="predicted"/>
<organism evidence="10 11">
    <name type="scientific">Hondaea fermentalgiana</name>
    <dbReference type="NCBI Taxonomy" id="2315210"/>
    <lineage>
        <taxon>Eukaryota</taxon>
        <taxon>Sar</taxon>
        <taxon>Stramenopiles</taxon>
        <taxon>Bigyra</taxon>
        <taxon>Labyrinthulomycetes</taxon>
        <taxon>Thraustochytrida</taxon>
        <taxon>Thraustochytriidae</taxon>
        <taxon>Hondaea</taxon>
    </lineage>
</organism>
<keyword evidence="5 9" id="KW-0812">Transmembrane</keyword>
<dbReference type="PANTHER" id="PTHR30574">
    <property type="entry name" value="INNER MEMBRANE PROTEIN YEDE"/>
    <property type="match status" value="1"/>
</dbReference>
<protein>
    <submittedName>
        <fullName evidence="10">Uncharacterized protein</fullName>
    </submittedName>
</protein>
<dbReference type="InterPro" id="IPR007272">
    <property type="entry name" value="Sulf_transp_TsuA/YedE"/>
</dbReference>
<dbReference type="EMBL" id="BEYU01000129">
    <property type="protein sequence ID" value="GBG32763.1"/>
    <property type="molecule type" value="Genomic_DNA"/>
</dbReference>
<evidence type="ECO:0000256" key="9">
    <source>
        <dbReference type="SAM" id="Phobius"/>
    </source>
</evidence>
<dbReference type="OrthoDB" id="10254418at2759"/>
<evidence type="ECO:0000256" key="4">
    <source>
        <dbReference type="ARBA" id="ARBA00022519"/>
    </source>
</evidence>
<feature type="transmembrane region" description="Helical" evidence="9">
    <location>
        <begin position="179"/>
        <end position="204"/>
    </location>
</feature>
<evidence type="ECO:0000256" key="6">
    <source>
        <dbReference type="ARBA" id="ARBA00022989"/>
    </source>
</evidence>
<keyword evidence="4" id="KW-0997">Cell inner membrane</keyword>
<dbReference type="AlphaFoldDB" id="A0A2R5GVS3"/>
<feature type="transmembrane region" description="Helical" evidence="9">
    <location>
        <begin position="431"/>
        <end position="456"/>
    </location>
</feature>
<keyword evidence="11" id="KW-1185">Reference proteome</keyword>
<evidence type="ECO:0000313" key="11">
    <source>
        <dbReference type="Proteomes" id="UP000241890"/>
    </source>
</evidence>
<feature type="transmembrane region" description="Helical" evidence="9">
    <location>
        <begin position="216"/>
        <end position="236"/>
    </location>
</feature>
<evidence type="ECO:0000256" key="3">
    <source>
        <dbReference type="ARBA" id="ARBA00022475"/>
    </source>
</evidence>
<dbReference type="GO" id="GO:0005886">
    <property type="term" value="C:plasma membrane"/>
    <property type="evidence" value="ECO:0007669"/>
    <property type="project" value="UniProtKB-SubCell"/>
</dbReference>
<feature type="compositionally biased region" description="Polar residues" evidence="8">
    <location>
        <begin position="12"/>
        <end position="22"/>
    </location>
</feature>
<keyword evidence="2" id="KW-0813">Transport</keyword>
<feature type="region of interest" description="Disordered" evidence="8">
    <location>
        <begin position="1"/>
        <end position="28"/>
    </location>
</feature>
<dbReference type="Pfam" id="PF04143">
    <property type="entry name" value="Sulf_transp"/>
    <property type="match status" value="1"/>
</dbReference>
<evidence type="ECO:0000256" key="5">
    <source>
        <dbReference type="ARBA" id="ARBA00022692"/>
    </source>
</evidence>
<feature type="transmembrane region" description="Helical" evidence="9">
    <location>
        <begin position="370"/>
        <end position="387"/>
    </location>
</feature>
<feature type="transmembrane region" description="Helical" evidence="9">
    <location>
        <begin position="324"/>
        <end position="349"/>
    </location>
</feature>
<evidence type="ECO:0000256" key="2">
    <source>
        <dbReference type="ARBA" id="ARBA00022448"/>
    </source>
</evidence>
<evidence type="ECO:0000256" key="8">
    <source>
        <dbReference type="SAM" id="MobiDB-lite"/>
    </source>
</evidence>
<comment type="caution">
    <text evidence="10">The sequence shown here is derived from an EMBL/GenBank/DDBJ whole genome shotgun (WGS) entry which is preliminary data.</text>
</comment>
<evidence type="ECO:0000256" key="7">
    <source>
        <dbReference type="ARBA" id="ARBA00023136"/>
    </source>
</evidence>
<gene>
    <name evidence="10" type="ORF">FCC1311_089882</name>
</gene>
<evidence type="ECO:0000256" key="1">
    <source>
        <dbReference type="ARBA" id="ARBA00004429"/>
    </source>
</evidence>
<feature type="transmembrane region" description="Helical" evidence="9">
    <location>
        <begin position="97"/>
        <end position="119"/>
    </location>
</feature>
<keyword evidence="7 9" id="KW-0472">Membrane</keyword>
<feature type="transmembrane region" description="Helical" evidence="9">
    <location>
        <begin position="139"/>
        <end position="158"/>
    </location>
</feature>
<comment type="subcellular location">
    <subcellularLocation>
        <location evidence="1">Cell inner membrane</location>
        <topology evidence="1">Multi-pass membrane protein</topology>
    </subcellularLocation>
</comment>
<feature type="transmembrane region" description="Helical" evidence="9">
    <location>
        <begin position="265"/>
        <end position="285"/>
    </location>
</feature>
<dbReference type="Proteomes" id="UP000241890">
    <property type="component" value="Unassembled WGS sequence"/>
</dbReference>
<name>A0A2R5GVS3_9STRA</name>
<keyword evidence="3" id="KW-1003">Cell membrane</keyword>
<dbReference type="InParanoid" id="A0A2R5GVS3"/>
<evidence type="ECO:0000313" key="10">
    <source>
        <dbReference type="EMBL" id="GBG32763.1"/>
    </source>
</evidence>
<sequence length="476" mass="51727">MLEAGVEAVQVDGQQNRGTSDTAVAADAMPPKNEDVAVYVESNRQAARSIEDDTASTAFDATMEDGDLVVTPRVNSLKVDPEEAKSRLSISVEKPTLVDWFAVLAMSIVMGFIFGFAFAKSRVFEPMVIRGQFLFQNNIMMKMFLAAVATSQILFIIINRTPYKRRFERARRKRETGRGIRTTMLGAFILGMGLAVSAACPGMVLAQVGAGVENSGYTLLGGVLGALLFQLTDPLIKPITDRFGGQKLTIEYVDDYLGLSYTKTAGLFAFLITLTVILLEVFIPWKQDIYYQLSPNCSATAFWNCYAWPPFIGGVFVGLLQLPVFFVMGSVLGSSTSYVVACAGWLHLLPEDFRHPFTYAKRFMYPKLDTHWQLMFVMFSILGAYLTELRSGMVGTAQGLSIGYSLVGGLLLVFGARMAGGCTSGHGVSGMALLSIHSMAAVAAMFAGAIGTGLVLEFLVSTDSNPYYIAPNPMLN</sequence>
<feature type="transmembrane region" description="Helical" evidence="9">
    <location>
        <begin position="399"/>
        <end position="419"/>
    </location>
</feature>
<keyword evidence="6 9" id="KW-1133">Transmembrane helix</keyword>
<accession>A0A2R5GVS3</accession>
<dbReference type="PANTHER" id="PTHR30574:SF1">
    <property type="entry name" value="SULPHUR TRANSPORT DOMAIN-CONTAINING PROTEIN"/>
    <property type="match status" value="1"/>
</dbReference>
<reference evidence="10 11" key="1">
    <citation type="submission" date="2017-12" db="EMBL/GenBank/DDBJ databases">
        <title>Sequencing, de novo assembly and annotation of complete genome of a new Thraustochytrid species, strain FCC1311.</title>
        <authorList>
            <person name="Sedici K."/>
            <person name="Godart F."/>
            <person name="Aiese Cigliano R."/>
            <person name="Sanseverino W."/>
            <person name="Barakat M."/>
            <person name="Ortet P."/>
            <person name="Marechal E."/>
            <person name="Cagnac O."/>
            <person name="Amato A."/>
        </authorList>
    </citation>
    <scope>NUCLEOTIDE SEQUENCE [LARGE SCALE GENOMIC DNA]</scope>
</reference>